<dbReference type="EMBL" id="PEDL01000030">
    <property type="protein sequence ID" value="PHV69380.1"/>
    <property type="molecule type" value="Genomic_DNA"/>
</dbReference>
<name>A0AC61D9A3_9FIRM</name>
<accession>A0AC61D9A3</accession>
<reference evidence="1" key="1">
    <citation type="submission" date="2017-10" db="EMBL/GenBank/DDBJ databases">
        <title>Genome sequence of cellulolytic Lachnospiraceae bacterium XHS1971 isolated from hotspring sediment.</title>
        <authorList>
            <person name="Vasudevan G."/>
            <person name="Joshi A.J."/>
            <person name="Hivarkar S."/>
            <person name="Lanjekar V.B."/>
            <person name="Dhakephalkar P.K."/>
            <person name="Dagar S."/>
        </authorList>
    </citation>
    <scope>NUCLEOTIDE SEQUENCE</scope>
    <source>
        <strain evidence="1">XHS1971</strain>
    </source>
</reference>
<organism evidence="1 2">
    <name type="scientific">Sporanaerobium hydrogeniformans</name>
    <dbReference type="NCBI Taxonomy" id="3072179"/>
    <lineage>
        <taxon>Bacteria</taxon>
        <taxon>Bacillati</taxon>
        <taxon>Bacillota</taxon>
        <taxon>Clostridia</taxon>
        <taxon>Lachnospirales</taxon>
        <taxon>Lachnospiraceae</taxon>
        <taxon>Sporanaerobium</taxon>
    </lineage>
</organism>
<sequence length="156" mass="18111">MNNYLTEQDIKKMKDEIEYRKVVVRKKCNEDVKEARAHGDLSENYEYKAAKRERGRNEGRIKYLERMIKTATIINDTTSAEEVGLGKDVTIYFIEDDFEVDYKIVTTMETDALNNKISIESPLGKEIYKKKVGDEVKVNSPDGEYTVRINKISTKK</sequence>
<gene>
    <name evidence="1" type="ORF">CS063_15980</name>
</gene>
<evidence type="ECO:0000313" key="2">
    <source>
        <dbReference type="Proteomes" id="UP000224460"/>
    </source>
</evidence>
<comment type="caution">
    <text evidence="1">The sequence shown here is derived from an EMBL/GenBank/DDBJ whole genome shotgun (WGS) entry which is preliminary data.</text>
</comment>
<keyword evidence="2" id="KW-1185">Reference proteome</keyword>
<protein>
    <submittedName>
        <fullName evidence="1">Transcription elongation factor GreA</fullName>
    </submittedName>
</protein>
<keyword evidence="1" id="KW-0251">Elongation factor</keyword>
<keyword evidence="1" id="KW-0648">Protein biosynthesis</keyword>
<evidence type="ECO:0000313" key="1">
    <source>
        <dbReference type="EMBL" id="PHV69380.1"/>
    </source>
</evidence>
<proteinExistence type="predicted"/>
<dbReference type="Proteomes" id="UP000224460">
    <property type="component" value="Unassembled WGS sequence"/>
</dbReference>